<keyword evidence="4" id="KW-1003">Cell membrane</keyword>
<comment type="subcellular location">
    <subcellularLocation>
        <location evidence="1">Cell membrane</location>
        <topology evidence="1">Multi-pass membrane protein</topology>
    </subcellularLocation>
</comment>
<proteinExistence type="inferred from homology"/>
<feature type="transmembrane region" description="Helical" evidence="8">
    <location>
        <begin position="97"/>
        <end position="116"/>
    </location>
</feature>
<reference evidence="10 11" key="1">
    <citation type="submission" date="2020-08" db="EMBL/GenBank/DDBJ databases">
        <title>Sequencing the genomes of 1000 actinobacteria strains.</title>
        <authorList>
            <person name="Klenk H.-P."/>
        </authorList>
    </citation>
    <scope>NUCLEOTIDE SEQUENCE [LARGE SCALE GENOMIC DNA]</scope>
    <source>
        <strain evidence="10 11">DSM 44593</strain>
    </source>
</reference>
<evidence type="ECO:0000256" key="1">
    <source>
        <dbReference type="ARBA" id="ARBA00004651"/>
    </source>
</evidence>
<gene>
    <name evidence="10" type="ORF">HNR25_004806</name>
</gene>
<dbReference type="InterPro" id="IPR020846">
    <property type="entry name" value="MFS_dom"/>
</dbReference>
<dbReference type="RefSeq" id="WP_376767559.1">
    <property type="nucleotide sequence ID" value="NZ_JACHLY010000002.1"/>
</dbReference>
<dbReference type="InterPro" id="IPR011701">
    <property type="entry name" value="MFS"/>
</dbReference>
<feature type="transmembrane region" description="Helical" evidence="8">
    <location>
        <begin position="226"/>
        <end position="250"/>
    </location>
</feature>
<sequence length="430" mass="44097">MSQSRLSVGPASAGWLRPGSGPLPRRSFALLVLVLGTLTAIGPLATDLYLPSFPSIADDLHAQQAQIQLTLTAMMLGLSVGQLVIGPLSDAVGRRRPLLVGFAVFAVASFACALVPSASALAGLRFVQGVAGASGAVIARAVVRDVFEGDEAARFFSRLMLVTGLAPMLAPVLGAQLLRVGPWQTSFVALGLLALVSLTVVFLWLPETLPESVRRPFQVVSLARTVGGLVCDVRFVGPTLTLGLAFAMLFTYVSSFSFVSQSQFGASEQAFALMFAVNTVGLMAGTQVNAYLIGRVETSRRLAAGLVSALAAVGVLGALALGGVSGPGALVVLTCVFFWMMLSLGFVMPNATTLAISSQAPAVAGTASALMGSLQFALGGGLSSLAGWTASGEASLTSMAVVMGSVGTASVAVFAFSAWWRARSPVRVGP</sequence>
<dbReference type="InterPro" id="IPR005829">
    <property type="entry name" value="Sugar_transporter_CS"/>
</dbReference>
<evidence type="ECO:0000256" key="8">
    <source>
        <dbReference type="SAM" id="Phobius"/>
    </source>
</evidence>
<dbReference type="Proteomes" id="UP000578077">
    <property type="component" value="Unassembled WGS sequence"/>
</dbReference>
<keyword evidence="7 8" id="KW-0472">Membrane</keyword>
<evidence type="ECO:0000256" key="7">
    <source>
        <dbReference type="ARBA" id="ARBA00023136"/>
    </source>
</evidence>
<dbReference type="SUPFAM" id="SSF103473">
    <property type="entry name" value="MFS general substrate transporter"/>
    <property type="match status" value="1"/>
</dbReference>
<evidence type="ECO:0000256" key="3">
    <source>
        <dbReference type="ARBA" id="ARBA00022448"/>
    </source>
</evidence>
<evidence type="ECO:0000313" key="11">
    <source>
        <dbReference type="Proteomes" id="UP000578077"/>
    </source>
</evidence>
<accession>A0A841EAC2</accession>
<feature type="transmembrane region" description="Helical" evidence="8">
    <location>
        <begin position="398"/>
        <end position="420"/>
    </location>
</feature>
<keyword evidence="11" id="KW-1185">Reference proteome</keyword>
<feature type="transmembrane region" description="Helical" evidence="8">
    <location>
        <begin position="122"/>
        <end position="143"/>
    </location>
</feature>
<feature type="domain" description="Major facilitator superfamily (MFS) profile" evidence="9">
    <location>
        <begin position="31"/>
        <end position="423"/>
    </location>
</feature>
<dbReference type="NCBIfam" id="TIGR00710">
    <property type="entry name" value="efflux_Bcr_CflA"/>
    <property type="match status" value="1"/>
</dbReference>
<dbReference type="GO" id="GO:0005886">
    <property type="term" value="C:plasma membrane"/>
    <property type="evidence" value="ECO:0007669"/>
    <property type="project" value="UniProtKB-SubCell"/>
</dbReference>
<name>A0A841EAC2_9ACTN</name>
<comment type="similarity">
    <text evidence="2">Belongs to the major facilitator superfamily. Bcr/CmlA family.</text>
</comment>
<evidence type="ECO:0000256" key="2">
    <source>
        <dbReference type="ARBA" id="ARBA00006236"/>
    </source>
</evidence>
<keyword evidence="5 8" id="KW-0812">Transmembrane</keyword>
<dbReference type="PROSITE" id="PS50850">
    <property type="entry name" value="MFS"/>
    <property type="match status" value="1"/>
</dbReference>
<dbReference type="FunFam" id="1.20.1720.10:FF:000005">
    <property type="entry name" value="Bcr/CflA family efflux transporter"/>
    <property type="match status" value="1"/>
</dbReference>
<keyword evidence="6 8" id="KW-1133">Transmembrane helix</keyword>
<evidence type="ECO:0000256" key="6">
    <source>
        <dbReference type="ARBA" id="ARBA00022989"/>
    </source>
</evidence>
<dbReference type="Gene3D" id="1.20.1720.10">
    <property type="entry name" value="Multidrug resistance protein D"/>
    <property type="match status" value="1"/>
</dbReference>
<feature type="transmembrane region" description="Helical" evidence="8">
    <location>
        <begin position="65"/>
        <end position="85"/>
    </location>
</feature>
<dbReference type="EMBL" id="JACHLY010000002">
    <property type="protein sequence ID" value="MBB6000977.1"/>
    <property type="molecule type" value="Genomic_DNA"/>
</dbReference>
<dbReference type="GO" id="GO:0042910">
    <property type="term" value="F:xenobiotic transmembrane transporter activity"/>
    <property type="evidence" value="ECO:0007669"/>
    <property type="project" value="InterPro"/>
</dbReference>
<dbReference type="PANTHER" id="PTHR23502">
    <property type="entry name" value="MAJOR FACILITATOR SUPERFAMILY"/>
    <property type="match status" value="1"/>
</dbReference>
<dbReference type="Pfam" id="PF07690">
    <property type="entry name" value="MFS_1"/>
    <property type="match status" value="1"/>
</dbReference>
<evidence type="ECO:0000256" key="4">
    <source>
        <dbReference type="ARBA" id="ARBA00022475"/>
    </source>
</evidence>
<evidence type="ECO:0000259" key="9">
    <source>
        <dbReference type="PROSITE" id="PS50850"/>
    </source>
</evidence>
<dbReference type="InterPro" id="IPR004812">
    <property type="entry name" value="Efflux_drug-R_Bcr/CmlA"/>
</dbReference>
<organism evidence="10 11">
    <name type="scientific">Streptomonospora salina</name>
    <dbReference type="NCBI Taxonomy" id="104205"/>
    <lineage>
        <taxon>Bacteria</taxon>
        <taxon>Bacillati</taxon>
        <taxon>Actinomycetota</taxon>
        <taxon>Actinomycetes</taxon>
        <taxon>Streptosporangiales</taxon>
        <taxon>Nocardiopsidaceae</taxon>
        <taxon>Streptomonospora</taxon>
    </lineage>
</organism>
<feature type="transmembrane region" description="Helical" evidence="8">
    <location>
        <begin position="155"/>
        <end position="175"/>
    </location>
</feature>
<feature type="transmembrane region" description="Helical" evidence="8">
    <location>
        <begin position="328"/>
        <end position="348"/>
    </location>
</feature>
<keyword evidence="3" id="KW-0813">Transport</keyword>
<feature type="transmembrane region" description="Helical" evidence="8">
    <location>
        <begin position="27"/>
        <end position="45"/>
    </location>
</feature>
<feature type="transmembrane region" description="Helical" evidence="8">
    <location>
        <begin position="270"/>
        <end position="290"/>
    </location>
</feature>
<evidence type="ECO:0000313" key="10">
    <source>
        <dbReference type="EMBL" id="MBB6000977.1"/>
    </source>
</evidence>
<feature type="transmembrane region" description="Helical" evidence="8">
    <location>
        <begin position="302"/>
        <end position="322"/>
    </location>
</feature>
<dbReference type="InterPro" id="IPR036259">
    <property type="entry name" value="MFS_trans_sf"/>
</dbReference>
<evidence type="ECO:0000256" key="5">
    <source>
        <dbReference type="ARBA" id="ARBA00022692"/>
    </source>
</evidence>
<feature type="transmembrane region" description="Helical" evidence="8">
    <location>
        <begin position="187"/>
        <end position="205"/>
    </location>
</feature>
<dbReference type="CDD" id="cd17320">
    <property type="entry name" value="MFS_MdfA_MDR_like"/>
    <property type="match status" value="1"/>
</dbReference>
<feature type="transmembrane region" description="Helical" evidence="8">
    <location>
        <begin position="360"/>
        <end position="378"/>
    </location>
</feature>
<protein>
    <submittedName>
        <fullName evidence="10">DHA1 family bicyclomycin/chloramphenicol resistance-like MFS transporter</fullName>
    </submittedName>
</protein>
<dbReference type="PROSITE" id="PS00216">
    <property type="entry name" value="SUGAR_TRANSPORT_1"/>
    <property type="match status" value="1"/>
</dbReference>
<dbReference type="PANTHER" id="PTHR23502:SF132">
    <property type="entry name" value="POLYAMINE TRANSPORTER 2-RELATED"/>
    <property type="match status" value="1"/>
</dbReference>
<dbReference type="GO" id="GO:1990961">
    <property type="term" value="P:xenobiotic detoxification by transmembrane export across the plasma membrane"/>
    <property type="evidence" value="ECO:0007669"/>
    <property type="project" value="InterPro"/>
</dbReference>
<comment type="caution">
    <text evidence="10">The sequence shown here is derived from an EMBL/GenBank/DDBJ whole genome shotgun (WGS) entry which is preliminary data.</text>
</comment>
<dbReference type="AlphaFoldDB" id="A0A841EAC2"/>